<proteinExistence type="predicted"/>
<dbReference type="SUPFAM" id="SSF52540">
    <property type="entry name" value="P-loop containing nucleoside triphosphate hydrolases"/>
    <property type="match status" value="1"/>
</dbReference>
<protein>
    <submittedName>
        <fullName evidence="1">AAA family ATPase</fullName>
    </submittedName>
</protein>
<dbReference type="AlphaFoldDB" id="A0A929FY27"/>
<dbReference type="InterPro" id="IPR027417">
    <property type="entry name" value="P-loop_NTPase"/>
</dbReference>
<evidence type="ECO:0000313" key="2">
    <source>
        <dbReference type="Proteomes" id="UP000598360"/>
    </source>
</evidence>
<dbReference type="RefSeq" id="WP_193926489.1">
    <property type="nucleotide sequence ID" value="NZ_JADEYC010000002.1"/>
</dbReference>
<organism evidence="1 2">
    <name type="scientific">Saccharopolyspora montiporae</name>
    <dbReference type="NCBI Taxonomy" id="2781240"/>
    <lineage>
        <taxon>Bacteria</taxon>
        <taxon>Bacillati</taxon>
        <taxon>Actinomycetota</taxon>
        <taxon>Actinomycetes</taxon>
        <taxon>Pseudonocardiales</taxon>
        <taxon>Pseudonocardiaceae</taxon>
        <taxon>Saccharopolyspora</taxon>
    </lineage>
</organism>
<keyword evidence="2" id="KW-1185">Reference proteome</keyword>
<dbReference type="Proteomes" id="UP000598360">
    <property type="component" value="Unassembled WGS sequence"/>
</dbReference>
<accession>A0A929FY27</accession>
<name>A0A929FY27_9PSEU</name>
<comment type="caution">
    <text evidence="1">The sequence shown here is derived from an EMBL/GenBank/DDBJ whole genome shotgun (WGS) entry which is preliminary data.</text>
</comment>
<dbReference type="Pfam" id="PF13238">
    <property type="entry name" value="AAA_18"/>
    <property type="match status" value="1"/>
</dbReference>
<reference evidence="1" key="1">
    <citation type="submission" date="2020-10" db="EMBL/GenBank/DDBJ databases">
        <title>Diversity and distribution of actinomycetes associated with coral in the coast of Hainan.</title>
        <authorList>
            <person name="Li F."/>
        </authorList>
    </citation>
    <scope>NUCLEOTIDE SEQUENCE</scope>
    <source>
        <strain evidence="1">HNM0983</strain>
    </source>
</reference>
<gene>
    <name evidence="1" type="ORF">IQ251_01130</name>
</gene>
<dbReference type="Gene3D" id="3.40.50.300">
    <property type="entry name" value="P-loop containing nucleotide triphosphate hydrolases"/>
    <property type="match status" value="1"/>
</dbReference>
<dbReference type="EMBL" id="JADEYC010000002">
    <property type="protein sequence ID" value="MBE9373040.1"/>
    <property type="molecule type" value="Genomic_DNA"/>
</dbReference>
<evidence type="ECO:0000313" key="1">
    <source>
        <dbReference type="EMBL" id="MBE9373040.1"/>
    </source>
</evidence>
<sequence>MLAVLITGPPGAGKSTAANAVHDRLGEAGVANALVEVDELERCYPPRDPRRVLADLAGICASYRADEYELLFVTATVEDDVQRVRLQRAVGVESFLLVRLHAEPAVLRDRIRAREPADWFGLGELLDAATRLAAQLPGLTGVDLVLDSAVSGPIELAERIEDAIARAGTHERGRE</sequence>